<dbReference type="GO" id="GO:0006355">
    <property type="term" value="P:regulation of DNA-templated transcription"/>
    <property type="evidence" value="ECO:0007669"/>
    <property type="project" value="InterPro"/>
</dbReference>
<dbReference type="CDD" id="cd21631">
    <property type="entry name" value="RHH_CopG_NikR-like"/>
    <property type="match status" value="1"/>
</dbReference>
<protein>
    <recommendedName>
        <fullName evidence="2">Ribbon-helix-helix protein CopG domain-containing protein</fullName>
    </recommendedName>
</protein>
<sequence>MAWTMRFPEDEGAELDAQAREEGRAKSEIVRDAVRMYLLAHRRWDVAFVDEEDTVDLGGPIRKEDIRGAMNRSA</sequence>
<dbReference type="Pfam" id="PF01402">
    <property type="entry name" value="RHH_1"/>
    <property type="match status" value="1"/>
</dbReference>
<evidence type="ECO:0000256" key="1">
    <source>
        <dbReference type="SAM" id="MobiDB-lite"/>
    </source>
</evidence>
<accession>A0A231H9K8</accession>
<dbReference type="Proteomes" id="UP000215506">
    <property type="component" value="Unassembled WGS sequence"/>
</dbReference>
<evidence type="ECO:0000313" key="3">
    <source>
        <dbReference type="EMBL" id="OXR45545.1"/>
    </source>
</evidence>
<dbReference type="AlphaFoldDB" id="A0A231H9K8"/>
<proteinExistence type="predicted"/>
<dbReference type="InterPro" id="IPR002145">
    <property type="entry name" value="CopG"/>
</dbReference>
<keyword evidence="4" id="KW-1185">Reference proteome</keyword>
<feature type="domain" description="Ribbon-helix-helix protein CopG" evidence="2">
    <location>
        <begin position="8"/>
        <end position="38"/>
    </location>
</feature>
<feature type="region of interest" description="Disordered" evidence="1">
    <location>
        <begin position="1"/>
        <end position="20"/>
    </location>
</feature>
<evidence type="ECO:0000259" key="2">
    <source>
        <dbReference type="Pfam" id="PF01402"/>
    </source>
</evidence>
<name>A0A231H9K8_9NOCA</name>
<dbReference type="RefSeq" id="WP_039776448.1">
    <property type="nucleotide sequence ID" value="NZ_JAAXOR010000007.1"/>
</dbReference>
<evidence type="ECO:0000313" key="4">
    <source>
        <dbReference type="Proteomes" id="UP000215506"/>
    </source>
</evidence>
<dbReference type="EMBL" id="NGAF01000004">
    <property type="protein sequence ID" value="OXR45545.1"/>
    <property type="molecule type" value="Genomic_DNA"/>
</dbReference>
<comment type="caution">
    <text evidence="3">The sequence shown here is derived from an EMBL/GenBank/DDBJ whole genome shotgun (WGS) entry which is preliminary data.</text>
</comment>
<reference evidence="3 4" key="1">
    <citation type="submission" date="2017-07" db="EMBL/GenBank/DDBJ databases">
        <title>First draft Genome Sequence of Nocardia cerradoensis isolated from human infection.</title>
        <authorList>
            <person name="Carrasco G."/>
        </authorList>
    </citation>
    <scope>NUCLEOTIDE SEQUENCE [LARGE SCALE GENOMIC DNA]</scope>
    <source>
        <strain evidence="3 4">CNM20130759</strain>
    </source>
</reference>
<organism evidence="3 4">
    <name type="scientific">Nocardia cerradoensis</name>
    <dbReference type="NCBI Taxonomy" id="85688"/>
    <lineage>
        <taxon>Bacteria</taxon>
        <taxon>Bacillati</taxon>
        <taxon>Actinomycetota</taxon>
        <taxon>Actinomycetes</taxon>
        <taxon>Mycobacteriales</taxon>
        <taxon>Nocardiaceae</taxon>
        <taxon>Nocardia</taxon>
    </lineage>
</organism>
<gene>
    <name evidence="3" type="ORF">B7C42_02670</name>
</gene>